<dbReference type="InterPro" id="IPR001387">
    <property type="entry name" value="Cro/C1-type_HTH"/>
</dbReference>
<sequence>MTQRLDPKEARRHLGLGLRKIRDTADITLDVAADRLSRTEGWLSKVERGHSRITPGEVEILLGLYGADSEVIDTMRNLASQAGPNRSSAMYRQFSDVIDADFDPLLRLEAAATTLRWWGDTVIPALLQIRDYSHRIVGAGVRRVAEGEIAKLVDLRMSRQRILASENSPAVTCVIAEGALLQIVGGPEVMTAQLDHLIATARAGTVDIRVLPFEAGAHPALNGAFVLVTMPPLPAFIADGPEVVAYQDTVLGSVYHREADEVGVYEAIWQELLKAALPKVESERKLNTIREQIGSTT</sequence>
<organism evidence="2 3">
    <name type="scientific">Longispora fulva</name>
    <dbReference type="NCBI Taxonomy" id="619741"/>
    <lineage>
        <taxon>Bacteria</taxon>
        <taxon>Bacillati</taxon>
        <taxon>Actinomycetota</taxon>
        <taxon>Actinomycetes</taxon>
        <taxon>Micromonosporales</taxon>
        <taxon>Micromonosporaceae</taxon>
        <taxon>Longispora</taxon>
    </lineage>
</organism>
<accession>A0A8J7GX75</accession>
<feature type="domain" description="DUF5753" evidence="1">
    <location>
        <begin position="104"/>
        <end position="286"/>
    </location>
</feature>
<dbReference type="InterPro" id="IPR010982">
    <property type="entry name" value="Lambda_DNA-bd_dom_sf"/>
</dbReference>
<proteinExistence type="predicted"/>
<dbReference type="Gene3D" id="1.10.260.40">
    <property type="entry name" value="lambda repressor-like DNA-binding domains"/>
    <property type="match status" value="1"/>
</dbReference>
<comment type="caution">
    <text evidence="2">The sequence shown here is derived from an EMBL/GenBank/DDBJ whole genome shotgun (WGS) entry which is preliminary data.</text>
</comment>
<evidence type="ECO:0000313" key="2">
    <source>
        <dbReference type="EMBL" id="MBG6139606.1"/>
    </source>
</evidence>
<dbReference type="InterPro" id="IPR043917">
    <property type="entry name" value="DUF5753"/>
</dbReference>
<dbReference type="RefSeq" id="WP_197006245.1">
    <property type="nucleotide sequence ID" value="NZ_BONS01000008.1"/>
</dbReference>
<gene>
    <name evidence="2" type="ORF">IW245_005800</name>
</gene>
<dbReference type="Proteomes" id="UP000622552">
    <property type="component" value="Unassembled WGS sequence"/>
</dbReference>
<name>A0A8J7GX75_9ACTN</name>
<evidence type="ECO:0000313" key="3">
    <source>
        <dbReference type="Proteomes" id="UP000622552"/>
    </source>
</evidence>
<dbReference type="SUPFAM" id="SSF47413">
    <property type="entry name" value="lambda repressor-like DNA-binding domains"/>
    <property type="match status" value="1"/>
</dbReference>
<keyword evidence="3" id="KW-1185">Reference proteome</keyword>
<dbReference type="Pfam" id="PF13560">
    <property type="entry name" value="HTH_31"/>
    <property type="match status" value="1"/>
</dbReference>
<dbReference type="AlphaFoldDB" id="A0A8J7GX75"/>
<dbReference type="EMBL" id="JADOUF010000001">
    <property type="protein sequence ID" value="MBG6139606.1"/>
    <property type="molecule type" value="Genomic_DNA"/>
</dbReference>
<dbReference type="GO" id="GO:0003677">
    <property type="term" value="F:DNA binding"/>
    <property type="evidence" value="ECO:0007669"/>
    <property type="project" value="InterPro"/>
</dbReference>
<protein>
    <recommendedName>
        <fullName evidence="1">DUF5753 domain-containing protein</fullName>
    </recommendedName>
</protein>
<dbReference type="CDD" id="cd00093">
    <property type="entry name" value="HTH_XRE"/>
    <property type="match status" value="1"/>
</dbReference>
<evidence type="ECO:0000259" key="1">
    <source>
        <dbReference type="Pfam" id="PF19054"/>
    </source>
</evidence>
<reference evidence="2" key="1">
    <citation type="submission" date="2020-11" db="EMBL/GenBank/DDBJ databases">
        <title>Sequencing the genomes of 1000 actinobacteria strains.</title>
        <authorList>
            <person name="Klenk H.-P."/>
        </authorList>
    </citation>
    <scope>NUCLEOTIDE SEQUENCE</scope>
    <source>
        <strain evidence="2">DSM 45356</strain>
    </source>
</reference>
<dbReference type="Pfam" id="PF19054">
    <property type="entry name" value="DUF5753"/>
    <property type="match status" value="1"/>
</dbReference>